<accession>A0A1Y1IPV8</accession>
<reference evidence="2 3" key="1">
    <citation type="journal article" date="2014" name="Nat. Commun.">
        <title>Klebsormidium flaccidum genome reveals primary factors for plant terrestrial adaptation.</title>
        <authorList>
            <person name="Hori K."/>
            <person name="Maruyama F."/>
            <person name="Fujisawa T."/>
            <person name="Togashi T."/>
            <person name="Yamamoto N."/>
            <person name="Seo M."/>
            <person name="Sato S."/>
            <person name="Yamada T."/>
            <person name="Mori H."/>
            <person name="Tajima N."/>
            <person name="Moriyama T."/>
            <person name="Ikeuchi M."/>
            <person name="Watanabe M."/>
            <person name="Wada H."/>
            <person name="Kobayashi K."/>
            <person name="Saito M."/>
            <person name="Masuda T."/>
            <person name="Sasaki-Sekimoto Y."/>
            <person name="Mashiguchi K."/>
            <person name="Awai K."/>
            <person name="Shimojima M."/>
            <person name="Masuda S."/>
            <person name="Iwai M."/>
            <person name="Nobusawa T."/>
            <person name="Narise T."/>
            <person name="Kondo S."/>
            <person name="Saito H."/>
            <person name="Sato R."/>
            <person name="Murakawa M."/>
            <person name="Ihara Y."/>
            <person name="Oshima-Yamada Y."/>
            <person name="Ohtaka K."/>
            <person name="Satoh M."/>
            <person name="Sonobe K."/>
            <person name="Ishii M."/>
            <person name="Ohtani R."/>
            <person name="Kanamori-Sato M."/>
            <person name="Honoki R."/>
            <person name="Miyazaki D."/>
            <person name="Mochizuki H."/>
            <person name="Umetsu J."/>
            <person name="Higashi K."/>
            <person name="Shibata D."/>
            <person name="Kamiya Y."/>
            <person name="Sato N."/>
            <person name="Nakamura Y."/>
            <person name="Tabata S."/>
            <person name="Ida S."/>
            <person name="Kurokawa K."/>
            <person name="Ohta H."/>
        </authorList>
    </citation>
    <scope>NUCLEOTIDE SEQUENCE [LARGE SCALE GENOMIC DNA]</scope>
    <source>
        <strain evidence="2 3">NIES-2285</strain>
    </source>
</reference>
<dbReference type="EMBL" id="DF237701">
    <property type="protein sequence ID" value="GAQ91251.1"/>
    <property type="molecule type" value="Genomic_DNA"/>
</dbReference>
<keyword evidence="1" id="KW-0472">Membrane</keyword>
<dbReference type="OrthoDB" id="1910810at2759"/>
<feature type="transmembrane region" description="Helical" evidence="1">
    <location>
        <begin position="135"/>
        <end position="158"/>
    </location>
</feature>
<name>A0A1Y1IPV8_KLENI</name>
<keyword evidence="1" id="KW-0812">Transmembrane</keyword>
<feature type="transmembrane region" description="Helical" evidence="1">
    <location>
        <begin position="76"/>
        <end position="96"/>
    </location>
</feature>
<dbReference type="InterPro" id="IPR018750">
    <property type="entry name" value="DUF2306_membrane"/>
</dbReference>
<feature type="transmembrane region" description="Helical" evidence="1">
    <location>
        <begin position="170"/>
        <end position="187"/>
    </location>
</feature>
<sequence length="197" mass="21464">MFLPYSLAIVSGYEAAIQTVSSGALDKAADAGQHIMDHLSLWQLHAANAVLYLCATPIQFLPSVRKRSLPLHRASGYLFLSTGTVLAFSGLIMAPLSEFPGFVPPSVALAVIWVLFGGVAMWKIKKKRVQEHREWMVRVAAAGYSVILTRPLVIAVHLVSGLSHRAAGQSATWLSLLIMVAGTEMYIQSRHRLDSNV</sequence>
<keyword evidence="1" id="KW-1133">Transmembrane helix</keyword>
<evidence type="ECO:0000313" key="3">
    <source>
        <dbReference type="Proteomes" id="UP000054558"/>
    </source>
</evidence>
<gene>
    <name evidence="2" type="ORF">KFL_007520020</name>
</gene>
<feature type="transmembrane region" description="Helical" evidence="1">
    <location>
        <begin position="102"/>
        <end position="123"/>
    </location>
</feature>
<dbReference type="Proteomes" id="UP000054558">
    <property type="component" value="Unassembled WGS sequence"/>
</dbReference>
<organism evidence="2 3">
    <name type="scientific">Klebsormidium nitens</name>
    <name type="common">Green alga</name>
    <name type="synonym">Ulothrix nitens</name>
    <dbReference type="NCBI Taxonomy" id="105231"/>
    <lineage>
        <taxon>Eukaryota</taxon>
        <taxon>Viridiplantae</taxon>
        <taxon>Streptophyta</taxon>
        <taxon>Klebsormidiophyceae</taxon>
        <taxon>Klebsormidiales</taxon>
        <taxon>Klebsormidiaceae</taxon>
        <taxon>Klebsormidium</taxon>
    </lineage>
</organism>
<proteinExistence type="predicted"/>
<evidence type="ECO:0000256" key="1">
    <source>
        <dbReference type="SAM" id="Phobius"/>
    </source>
</evidence>
<dbReference type="Pfam" id="PF10067">
    <property type="entry name" value="DUF2306"/>
    <property type="match status" value="1"/>
</dbReference>
<protein>
    <recommendedName>
        <fullName evidence="4">DUF2306 domain-containing protein</fullName>
    </recommendedName>
</protein>
<evidence type="ECO:0008006" key="4">
    <source>
        <dbReference type="Google" id="ProtNLM"/>
    </source>
</evidence>
<keyword evidence="3" id="KW-1185">Reference proteome</keyword>
<dbReference type="AlphaFoldDB" id="A0A1Y1IPV8"/>
<feature type="transmembrane region" description="Helical" evidence="1">
    <location>
        <begin position="46"/>
        <end position="64"/>
    </location>
</feature>
<evidence type="ECO:0000313" key="2">
    <source>
        <dbReference type="EMBL" id="GAQ91251.1"/>
    </source>
</evidence>